<dbReference type="Gene3D" id="3.40.50.1820">
    <property type="entry name" value="alpha/beta hydrolase"/>
    <property type="match status" value="1"/>
</dbReference>
<dbReference type="EMBL" id="ML210255">
    <property type="protein sequence ID" value="TFK21898.1"/>
    <property type="molecule type" value="Genomic_DNA"/>
</dbReference>
<evidence type="ECO:0008006" key="3">
    <source>
        <dbReference type="Google" id="ProtNLM"/>
    </source>
</evidence>
<evidence type="ECO:0000313" key="2">
    <source>
        <dbReference type="Proteomes" id="UP000307440"/>
    </source>
</evidence>
<dbReference type="SUPFAM" id="SSF53474">
    <property type="entry name" value="alpha/beta-Hydrolases"/>
    <property type="match status" value="1"/>
</dbReference>
<dbReference type="Proteomes" id="UP000307440">
    <property type="component" value="Unassembled WGS sequence"/>
</dbReference>
<accession>A0A5C3L130</accession>
<dbReference type="AlphaFoldDB" id="A0A5C3L130"/>
<name>A0A5C3L130_COPMA</name>
<keyword evidence="2" id="KW-1185">Reference proteome</keyword>
<proteinExistence type="predicted"/>
<evidence type="ECO:0000313" key="1">
    <source>
        <dbReference type="EMBL" id="TFK21898.1"/>
    </source>
</evidence>
<protein>
    <recommendedName>
        <fullName evidence="3">AB hydrolase-1 domain-containing protein</fullName>
    </recommendedName>
</protein>
<dbReference type="OrthoDB" id="94039at2759"/>
<gene>
    <name evidence="1" type="ORF">FA15DRAFT_672112</name>
</gene>
<reference evidence="1 2" key="1">
    <citation type="journal article" date="2019" name="Nat. Ecol. Evol.">
        <title>Megaphylogeny resolves global patterns of mushroom evolution.</title>
        <authorList>
            <person name="Varga T."/>
            <person name="Krizsan K."/>
            <person name="Foldi C."/>
            <person name="Dima B."/>
            <person name="Sanchez-Garcia M."/>
            <person name="Sanchez-Ramirez S."/>
            <person name="Szollosi G.J."/>
            <person name="Szarkandi J.G."/>
            <person name="Papp V."/>
            <person name="Albert L."/>
            <person name="Andreopoulos W."/>
            <person name="Angelini C."/>
            <person name="Antonin V."/>
            <person name="Barry K.W."/>
            <person name="Bougher N.L."/>
            <person name="Buchanan P."/>
            <person name="Buyck B."/>
            <person name="Bense V."/>
            <person name="Catcheside P."/>
            <person name="Chovatia M."/>
            <person name="Cooper J."/>
            <person name="Damon W."/>
            <person name="Desjardin D."/>
            <person name="Finy P."/>
            <person name="Geml J."/>
            <person name="Haridas S."/>
            <person name="Hughes K."/>
            <person name="Justo A."/>
            <person name="Karasinski D."/>
            <person name="Kautmanova I."/>
            <person name="Kiss B."/>
            <person name="Kocsube S."/>
            <person name="Kotiranta H."/>
            <person name="LaButti K.M."/>
            <person name="Lechner B.E."/>
            <person name="Liimatainen K."/>
            <person name="Lipzen A."/>
            <person name="Lukacs Z."/>
            <person name="Mihaltcheva S."/>
            <person name="Morgado L.N."/>
            <person name="Niskanen T."/>
            <person name="Noordeloos M.E."/>
            <person name="Ohm R.A."/>
            <person name="Ortiz-Santana B."/>
            <person name="Ovrebo C."/>
            <person name="Racz N."/>
            <person name="Riley R."/>
            <person name="Savchenko A."/>
            <person name="Shiryaev A."/>
            <person name="Soop K."/>
            <person name="Spirin V."/>
            <person name="Szebenyi C."/>
            <person name="Tomsovsky M."/>
            <person name="Tulloss R.E."/>
            <person name="Uehling J."/>
            <person name="Grigoriev I.V."/>
            <person name="Vagvolgyi C."/>
            <person name="Papp T."/>
            <person name="Martin F.M."/>
            <person name="Miettinen O."/>
            <person name="Hibbett D.S."/>
            <person name="Nagy L.G."/>
        </authorList>
    </citation>
    <scope>NUCLEOTIDE SEQUENCE [LARGE SCALE GENOMIC DNA]</scope>
    <source>
        <strain evidence="1 2">CBS 121175</strain>
    </source>
</reference>
<dbReference type="STRING" id="230819.A0A5C3L130"/>
<organism evidence="1 2">
    <name type="scientific">Coprinopsis marcescibilis</name>
    <name type="common">Agaric fungus</name>
    <name type="synonym">Psathyrella marcescibilis</name>
    <dbReference type="NCBI Taxonomy" id="230819"/>
    <lineage>
        <taxon>Eukaryota</taxon>
        <taxon>Fungi</taxon>
        <taxon>Dikarya</taxon>
        <taxon>Basidiomycota</taxon>
        <taxon>Agaricomycotina</taxon>
        <taxon>Agaricomycetes</taxon>
        <taxon>Agaricomycetidae</taxon>
        <taxon>Agaricales</taxon>
        <taxon>Agaricineae</taxon>
        <taxon>Psathyrellaceae</taxon>
        <taxon>Coprinopsis</taxon>
    </lineage>
</organism>
<sequence>MAESFTRPRKPIPSPEFGGRERLAPLEIAPSMLPLDLSLFPPLRLAALDSCTTHDVSLHWTPAAYPRCISTPGQVVVPQNLSGKERKKWLYATAEQLVKEKRAVEDGLTKFKGKVEEREDRVFKKVGLWNSVFRVKRRKVEGERLDPNVKSITVVATHPVGLHKETYEVLFRHLIDLTEQPGSLIRFEELWSLESVDHGDSSLVNGSNVPKIGDCSDYARDLANFCLNYLPQPSTSQVPPALERVSPSVSQTRKNDGFLGEGRILISLGHSLGSVAGVLCAISYPRIFSALIQSETTFFPRVIKPKIEAAGGAVPFIMSALGRKAVWPSREEAKANLAKSPLFLSFHPSVFQSYIDHALWEDKANNCVRLKCTPVGEARKWNELLCLNEGWQLLPTLDEKIPLYWIMGSTENASFIVGGSEVARDTVWRRPKNTSNIKLPGAGHLLIQEMPDTYAKAMLDYLNKLYVEQEHHKAKL</sequence>
<dbReference type="InterPro" id="IPR029058">
    <property type="entry name" value="AB_hydrolase_fold"/>
</dbReference>